<comment type="catalytic activity">
    <reaction evidence="12">
        <text>2'-deoxyribonucleotide-(2'-deoxyribose 5'-phosphate)-2'-deoxyribonucleotide-DNA = a 3'-end 2'-deoxyribonucleotide-(2,3-dehydro-2,3-deoxyribose 5'-phosphate)-DNA + a 5'-end 5'-phospho-2'-deoxyribonucleoside-DNA + H(+)</text>
        <dbReference type="Rhea" id="RHEA:66592"/>
        <dbReference type="Rhea" id="RHEA-COMP:13180"/>
        <dbReference type="Rhea" id="RHEA-COMP:16897"/>
        <dbReference type="Rhea" id="RHEA-COMP:17067"/>
        <dbReference type="ChEBI" id="CHEBI:15378"/>
        <dbReference type="ChEBI" id="CHEBI:136412"/>
        <dbReference type="ChEBI" id="CHEBI:157695"/>
        <dbReference type="ChEBI" id="CHEBI:167181"/>
        <dbReference type="EC" id="4.2.99.18"/>
    </reaction>
</comment>
<evidence type="ECO:0000256" key="7">
    <source>
        <dbReference type="ARBA" id="ARBA00023014"/>
    </source>
</evidence>
<dbReference type="InterPro" id="IPR003651">
    <property type="entry name" value="Endonuclease3_FeS-loop_motif"/>
</dbReference>
<dbReference type="GO" id="GO:0000703">
    <property type="term" value="F:oxidized pyrimidine nucleobase lesion DNA N-glycosylase activity"/>
    <property type="evidence" value="ECO:0007669"/>
    <property type="project" value="TreeGrafter"/>
</dbReference>
<dbReference type="InterPro" id="IPR003265">
    <property type="entry name" value="HhH-GPD_domain"/>
</dbReference>
<keyword evidence="10 12" id="KW-0326">Glycosidase</keyword>
<dbReference type="GO" id="GO:0046872">
    <property type="term" value="F:metal ion binding"/>
    <property type="evidence" value="ECO:0007669"/>
    <property type="project" value="UniProtKB-KW"/>
</dbReference>
<protein>
    <recommendedName>
        <fullName evidence="12">Endonuclease III</fullName>
        <ecNumber evidence="12">4.2.99.18</ecNumber>
    </recommendedName>
    <alternativeName>
        <fullName evidence="12">DNA-(apurinic or apyrimidinic site) lyase</fullName>
    </alternativeName>
</protein>
<dbReference type="RefSeq" id="WP_013644538.1">
    <property type="nucleotide sequence ID" value="NC_015216.1"/>
</dbReference>
<comment type="caution">
    <text evidence="12">Lacks conserved residue(s) required for the propagation of feature annotation.</text>
</comment>
<evidence type="ECO:0000313" key="14">
    <source>
        <dbReference type="EMBL" id="ADZ09187.1"/>
    </source>
</evidence>
<evidence type="ECO:0000256" key="12">
    <source>
        <dbReference type="HAMAP-Rule" id="MF_00942"/>
    </source>
</evidence>
<keyword evidence="12" id="KW-0238">DNA-binding</keyword>
<keyword evidence="3" id="KW-0479">Metal-binding</keyword>
<organism evidence="14 15">
    <name type="scientific">Methanobacterium lacus (strain AL-21)</name>
    <dbReference type="NCBI Taxonomy" id="877455"/>
    <lineage>
        <taxon>Archaea</taxon>
        <taxon>Methanobacteriati</taxon>
        <taxon>Methanobacteriota</taxon>
        <taxon>Methanomada group</taxon>
        <taxon>Methanobacteria</taxon>
        <taxon>Methanobacteriales</taxon>
        <taxon>Methanobacteriaceae</taxon>
        <taxon>Methanobacterium</taxon>
    </lineage>
</organism>
<keyword evidence="2" id="KW-0004">4Fe-4S</keyword>
<evidence type="ECO:0000256" key="3">
    <source>
        <dbReference type="ARBA" id="ARBA00022723"/>
    </source>
</evidence>
<dbReference type="GO" id="GO:0003677">
    <property type="term" value="F:DNA binding"/>
    <property type="evidence" value="ECO:0007669"/>
    <property type="project" value="UniProtKB-UniRule"/>
</dbReference>
<dbReference type="Proteomes" id="UP000007490">
    <property type="component" value="Chromosome"/>
</dbReference>
<dbReference type="SMART" id="SM00525">
    <property type="entry name" value="FES"/>
    <property type="match status" value="1"/>
</dbReference>
<comment type="similarity">
    <text evidence="1 12">Belongs to the Nth/MutY family.</text>
</comment>
<comment type="cofactor">
    <cofactor evidence="12">
        <name>[4Fe-4S] cluster</name>
        <dbReference type="ChEBI" id="CHEBI:49883"/>
    </cofactor>
    <text evidence="12">Binds 1 [4Fe-4S] cluster.</text>
</comment>
<dbReference type="Gene3D" id="1.10.340.30">
    <property type="entry name" value="Hypothetical protein, domain 2"/>
    <property type="match status" value="1"/>
</dbReference>
<dbReference type="InterPro" id="IPR005759">
    <property type="entry name" value="Nth"/>
</dbReference>
<dbReference type="SMART" id="SM00478">
    <property type="entry name" value="ENDO3c"/>
    <property type="match status" value="1"/>
</dbReference>
<dbReference type="GO" id="GO:0140078">
    <property type="term" value="F:class I DNA-(apurinic or apyrimidinic site) endonuclease activity"/>
    <property type="evidence" value="ECO:0007669"/>
    <property type="project" value="UniProtKB-EC"/>
</dbReference>
<comment type="catalytic activity">
    <reaction evidence="11">
        <text>Hydrolyzes mismatched double-stranded DNA and polynucleotides, releasing free thymine.</text>
        <dbReference type="EC" id="3.2.2.29"/>
    </reaction>
</comment>
<dbReference type="EC" id="4.2.99.18" evidence="12"/>
<dbReference type="CDD" id="cd00056">
    <property type="entry name" value="ENDO3c"/>
    <property type="match status" value="1"/>
</dbReference>
<evidence type="ECO:0000256" key="1">
    <source>
        <dbReference type="ARBA" id="ARBA00008343"/>
    </source>
</evidence>
<dbReference type="GO" id="GO:0141016">
    <property type="term" value="F:G/T mismatch-specific thymine-DNA glycosylase activity"/>
    <property type="evidence" value="ECO:0007669"/>
    <property type="project" value="UniProtKB-EC"/>
</dbReference>
<comment type="function">
    <text evidence="12">DNA repair enzyme that has both DNA N-glycosylase activity and AP-lyase activity. The DNA N-glycosylase activity releases various damaged pyrimidines from DNA by cleaving the N-glycosidic bond, leaving an AP (apurinic/apyrimidinic) site. The AP-lyase activity cleaves the phosphodiester bond 3' to the AP site by a beta-elimination, leaving a 3'-terminal unsaturated sugar and a product with a terminal 5'-phosphate.</text>
</comment>
<evidence type="ECO:0000256" key="5">
    <source>
        <dbReference type="ARBA" id="ARBA00022801"/>
    </source>
</evidence>
<dbReference type="AlphaFoldDB" id="F0TC36"/>
<evidence type="ECO:0000256" key="6">
    <source>
        <dbReference type="ARBA" id="ARBA00023004"/>
    </source>
</evidence>
<gene>
    <name evidence="12" type="primary">nth</name>
    <name evidence="14" type="ordered locus">Metbo_0940</name>
</gene>
<dbReference type="KEGG" id="mel:Metbo_0940"/>
<keyword evidence="6" id="KW-0408">Iron</keyword>
<dbReference type="InterPro" id="IPR023170">
    <property type="entry name" value="HhH_base_excis_C"/>
</dbReference>
<keyword evidence="8 12" id="KW-0234">DNA repair</keyword>
<dbReference type="FunFam" id="1.10.340.30:FF:000001">
    <property type="entry name" value="Endonuclease III"/>
    <property type="match status" value="1"/>
</dbReference>
<reference evidence="15" key="1">
    <citation type="submission" date="2011-02" db="EMBL/GenBank/DDBJ databases">
        <title>Complete sequence of Methanobacterium sp. AL-21.</title>
        <authorList>
            <consortium name="US DOE Joint Genome Institute"/>
            <person name="Lucas S."/>
            <person name="Copeland A."/>
            <person name="Lapidus A."/>
            <person name="Cheng J.-F."/>
            <person name="Goodwin L."/>
            <person name="Pitluck S."/>
            <person name="Chertkov O."/>
            <person name="Detter J.C."/>
            <person name="Han C."/>
            <person name="Tapia R."/>
            <person name="Land M."/>
            <person name="Hauser L."/>
            <person name="Kyrpides N."/>
            <person name="Ivanova N."/>
            <person name="Mikhailova N."/>
            <person name="Pagani I."/>
            <person name="Cadillo-Quiroz H."/>
            <person name="Imachi H."/>
            <person name="Zinder S."/>
            <person name="Liu W."/>
            <person name="Woyke T."/>
        </authorList>
    </citation>
    <scope>NUCLEOTIDE SEQUENCE [LARGE SCALE GENOMIC DNA]</scope>
    <source>
        <strain evidence="15">AL-21</strain>
    </source>
</reference>
<dbReference type="GO" id="GO:0051539">
    <property type="term" value="F:4 iron, 4 sulfur cluster binding"/>
    <property type="evidence" value="ECO:0007669"/>
    <property type="project" value="UniProtKB-KW"/>
</dbReference>
<dbReference type="eggNOG" id="arCOG00459">
    <property type="taxonomic scope" value="Archaea"/>
</dbReference>
<keyword evidence="7" id="KW-0411">Iron-sulfur</keyword>
<dbReference type="SUPFAM" id="SSF48150">
    <property type="entry name" value="DNA-glycosylase"/>
    <property type="match status" value="1"/>
</dbReference>
<dbReference type="EMBL" id="CP002551">
    <property type="protein sequence ID" value="ADZ09187.1"/>
    <property type="molecule type" value="Genomic_DNA"/>
</dbReference>
<evidence type="ECO:0000256" key="11">
    <source>
        <dbReference type="ARBA" id="ARBA00052915"/>
    </source>
</evidence>
<dbReference type="GO" id="GO:0006289">
    <property type="term" value="P:nucleotide-excision repair"/>
    <property type="evidence" value="ECO:0007669"/>
    <property type="project" value="TreeGrafter"/>
</dbReference>
<accession>F0TC36</accession>
<dbReference type="PIRSF" id="PIRSF001435">
    <property type="entry name" value="Nth"/>
    <property type="match status" value="1"/>
</dbReference>
<dbReference type="HAMAP" id="MF_00942">
    <property type="entry name" value="Nth"/>
    <property type="match status" value="1"/>
</dbReference>
<keyword evidence="9 12" id="KW-0456">Lyase</keyword>
<evidence type="ECO:0000256" key="10">
    <source>
        <dbReference type="ARBA" id="ARBA00023295"/>
    </source>
</evidence>
<sequence>MELIKISRIESIIVNLEDIYTLREFEDSDPFRVLIRTILSQRTRDENTDAASAMLFSKYSTPEEIANAPTEEVEKLIKKSGFYHVKASRVREVSRIIHEDYNDTVPEDMAELLSLPGVGRKTANCVLVYGFHKDAIPVDVHVHRISNRIGLVNTGTPDETEEKLMKIVPKKFWLPLNDLFVQFGQTICKPIGPKHEICPIAEYCDYYKNMKTTNEK</sequence>
<evidence type="ECO:0000256" key="4">
    <source>
        <dbReference type="ARBA" id="ARBA00022763"/>
    </source>
</evidence>
<dbReference type="HOGENOM" id="CLU_012862_3_4_2"/>
<dbReference type="STRING" id="877455.Metbo_0940"/>
<dbReference type="PANTHER" id="PTHR43286:SF1">
    <property type="entry name" value="ENDONUCLEASE III-LIKE PROTEIN 1"/>
    <property type="match status" value="1"/>
</dbReference>
<name>F0TC36_METLA</name>
<dbReference type="Gene3D" id="1.10.1670.10">
    <property type="entry name" value="Helix-hairpin-Helix base-excision DNA repair enzymes (C-terminal)"/>
    <property type="match status" value="1"/>
</dbReference>
<evidence type="ECO:0000256" key="2">
    <source>
        <dbReference type="ARBA" id="ARBA00022485"/>
    </source>
</evidence>
<dbReference type="GeneID" id="10277389"/>
<keyword evidence="5 12" id="KW-0378">Hydrolase</keyword>
<feature type="domain" description="HhH-GPD" evidence="13">
    <location>
        <begin position="39"/>
        <end position="186"/>
    </location>
</feature>
<dbReference type="InterPro" id="IPR011257">
    <property type="entry name" value="DNA_glycosylase"/>
</dbReference>
<dbReference type="PANTHER" id="PTHR43286">
    <property type="entry name" value="ENDONUCLEASE III-LIKE PROTEIN 1"/>
    <property type="match status" value="1"/>
</dbReference>
<evidence type="ECO:0000259" key="13">
    <source>
        <dbReference type="SMART" id="SM00478"/>
    </source>
</evidence>
<evidence type="ECO:0000313" key="15">
    <source>
        <dbReference type="Proteomes" id="UP000007490"/>
    </source>
</evidence>
<dbReference type="InterPro" id="IPR000445">
    <property type="entry name" value="HhH_motif"/>
</dbReference>
<dbReference type="GO" id="GO:0006285">
    <property type="term" value="P:base-excision repair, AP site formation"/>
    <property type="evidence" value="ECO:0007669"/>
    <property type="project" value="TreeGrafter"/>
</dbReference>
<dbReference type="Pfam" id="PF00730">
    <property type="entry name" value="HhH-GPD"/>
    <property type="match status" value="1"/>
</dbReference>
<keyword evidence="4 12" id="KW-0227">DNA damage</keyword>
<dbReference type="Pfam" id="PF00633">
    <property type="entry name" value="HHH"/>
    <property type="match status" value="1"/>
</dbReference>
<reference evidence="14 15" key="2">
    <citation type="journal article" date="2014" name="Int. J. Syst. Evol. Microbiol.">
        <title>Methanobacterium paludis sp. nov. and a novel strain of Methanobacterium lacus isolated from northern peatlands.</title>
        <authorList>
            <person name="Cadillo-Quiroz H."/>
            <person name="Brauer S.L."/>
            <person name="Goodson N."/>
            <person name="Yavitt J.B."/>
            <person name="Zinder S.H."/>
        </authorList>
    </citation>
    <scope>NUCLEOTIDE SEQUENCE [LARGE SCALE GENOMIC DNA]</scope>
    <source>
        <strain evidence="14 15">AL-21</strain>
    </source>
</reference>
<keyword evidence="15" id="KW-1185">Reference proteome</keyword>
<proteinExistence type="inferred from homology"/>
<evidence type="ECO:0000256" key="8">
    <source>
        <dbReference type="ARBA" id="ARBA00023204"/>
    </source>
</evidence>
<evidence type="ECO:0000256" key="9">
    <source>
        <dbReference type="ARBA" id="ARBA00023239"/>
    </source>
</evidence>